<keyword evidence="2" id="KW-0472">Membrane</keyword>
<feature type="compositionally biased region" description="Basic and acidic residues" evidence="1">
    <location>
        <begin position="108"/>
        <end position="121"/>
    </location>
</feature>
<evidence type="ECO:0000256" key="2">
    <source>
        <dbReference type="SAM" id="Phobius"/>
    </source>
</evidence>
<feature type="region of interest" description="Disordered" evidence="1">
    <location>
        <begin position="307"/>
        <end position="387"/>
    </location>
</feature>
<dbReference type="STRING" id="329884.A0A4U0Y0G9"/>
<keyword evidence="2" id="KW-1133">Transmembrane helix</keyword>
<comment type="caution">
    <text evidence="3">The sequence shown here is derived from an EMBL/GenBank/DDBJ whole genome shotgun (WGS) entry which is preliminary data.</text>
</comment>
<organism evidence="3 4">
    <name type="scientific">Friedmanniomyces simplex</name>
    <dbReference type="NCBI Taxonomy" id="329884"/>
    <lineage>
        <taxon>Eukaryota</taxon>
        <taxon>Fungi</taxon>
        <taxon>Dikarya</taxon>
        <taxon>Ascomycota</taxon>
        <taxon>Pezizomycotina</taxon>
        <taxon>Dothideomycetes</taxon>
        <taxon>Dothideomycetidae</taxon>
        <taxon>Mycosphaerellales</taxon>
        <taxon>Teratosphaeriaceae</taxon>
        <taxon>Friedmanniomyces</taxon>
    </lineage>
</organism>
<feature type="compositionally biased region" description="Low complexity" evidence="1">
    <location>
        <begin position="378"/>
        <end position="387"/>
    </location>
</feature>
<sequence length="474" mass="53353">MHRLPRAFRLRQLQQPPILHHRPSSTRPRNFSLIPRRKGERLSTTLYRPTAEPVRYQAVRFRRPPFFTQRQAIVVLAYTGVAYAYFSLLLRFFEVEIEILDDDEEDEAHEHEGEREGREVTGEVEEGEGSGIFYADEGNAFIPLTWATSLPRTFYRRSDPEWQEFIKVAKDKPRHKKLQNELVRLVFSSSIKHPAIHSVLGNNPKVGKYWLDMAFPDRPPPEYVRSGLEIGDGFVAWSQQKVTQENQWRITRALWPKAAAQGFWAMGSALAGMQYRRVKQALGWEGRDPGSPEEKYRILVETMEKRQRARRQKIASRGAQQVGEGDATPPQQQQTPDGTSTAGAVVTSSGTAPASTQQQQQQKQGQHPPTPNKPPPASSTFPSLPLPSTTIPTAVPVALHIFNATLSKSWVPPKPLEPPRGAFTITGLVEVRGEKGRVLLDVQGVYDPRTGKFVRAQAGVRALRGWRQDANGGP</sequence>
<feature type="transmembrane region" description="Helical" evidence="2">
    <location>
        <begin position="72"/>
        <end position="93"/>
    </location>
</feature>
<dbReference type="EMBL" id="NAJQ01000002">
    <property type="protein sequence ID" value="TKA83892.1"/>
    <property type="molecule type" value="Genomic_DNA"/>
</dbReference>
<accession>A0A4U0Y0G9</accession>
<gene>
    <name evidence="3" type="ORF">B0A55_00101</name>
</gene>
<keyword evidence="2" id="KW-0812">Transmembrane</keyword>
<keyword evidence="4" id="KW-1185">Reference proteome</keyword>
<feature type="compositionally biased region" description="Low complexity" evidence="1">
    <location>
        <begin position="357"/>
        <end position="366"/>
    </location>
</feature>
<dbReference type="Proteomes" id="UP000309340">
    <property type="component" value="Unassembled WGS sequence"/>
</dbReference>
<dbReference type="OrthoDB" id="5316527at2759"/>
<dbReference type="AlphaFoldDB" id="A0A4U0Y0G9"/>
<name>A0A4U0Y0G9_9PEZI</name>
<protein>
    <submittedName>
        <fullName evidence="3">Uncharacterized protein</fullName>
    </submittedName>
</protein>
<feature type="compositionally biased region" description="Pro residues" evidence="1">
    <location>
        <begin position="368"/>
        <end position="377"/>
    </location>
</feature>
<reference evidence="3 4" key="1">
    <citation type="submission" date="2017-03" db="EMBL/GenBank/DDBJ databases">
        <title>Genomes of endolithic fungi from Antarctica.</title>
        <authorList>
            <person name="Coleine C."/>
            <person name="Masonjones S."/>
            <person name="Stajich J.E."/>
        </authorList>
    </citation>
    <scope>NUCLEOTIDE SEQUENCE [LARGE SCALE GENOMIC DNA]</scope>
    <source>
        <strain evidence="3 4">CCFEE 5184</strain>
    </source>
</reference>
<evidence type="ECO:0000256" key="1">
    <source>
        <dbReference type="SAM" id="MobiDB-lite"/>
    </source>
</evidence>
<evidence type="ECO:0000313" key="3">
    <source>
        <dbReference type="EMBL" id="TKA83892.1"/>
    </source>
</evidence>
<evidence type="ECO:0000313" key="4">
    <source>
        <dbReference type="Proteomes" id="UP000309340"/>
    </source>
</evidence>
<feature type="region of interest" description="Disordered" evidence="1">
    <location>
        <begin position="104"/>
        <end position="125"/>
    </location>
</feature>
<feature type="compositionally biased region" description="Polar residues" evidence="1">
    <location>
        <begin position="337"/>
        <end position="356"/>
    </location>
</feature>
<proteinExistence type="predicted"/>